<keyword evidence="2 5" id="KW-0808">Transferase</keyword>
<dbReference type="SMART" id="SM00828">
    <property type="entry name" value="PKS_MT"/>
    <property type="match status" value="1"/>
</dbReference>
<evidence type="ECO:0000256" key="2">
    <source>
        <dbReference type="ARBA" id="ARBA00022679"/>
    </source>
</evidence>
<dbReference type="GO" id="GO:0032259">
    <property type="term" value="P:methylation"/>
    <property type="evidence" value="ECO:0007669"/>
    <property type="project" value="UniProtKB-KW"/>
</dbReference>
<evidence type="ECO:0000256" key="3">
    <source>
        <dbReference type="ARBA" id="ARBA00022691"/>
    </source>
</evidence>
<dbReference type="STRING" id="418495.SAMN05216215_10264"/>
<evidence type="ECO:0000259" key="4">
    <source>
        <dbReference type="SMART" id="SM00828"/>
    </source>
</evidence>
<name>A0A1H3JKC3_9PSEU</name>
<proteinExistence type="predicted"/>
<dbReference type="InterPro" id="IPR020803">
    <property type="entry name" value="MeTfrase_dom"/>
</dbReference>
<dbReference type="RefSeq" id="WP_093269611.1">
    <property type="nucleotide sequence ID" value="NZ_FNOK01000026.1"/>
</dbReference>
<dbReference type="InterPro" id="IPR041698">
    <property type="entry name" value="Methyltransf_25"/>
</dbReference>
<dbReference type="CDD" id="cd02440">
    <property type="entry name" value="AdoMet_MTases"/>
    <property type="match status" value="1"/>
</dbReference>
<evidence type="ECO:0000256" key="1">
    <source>
        <dbReference type="ARBA" id="ARBA00022603"/>
    </source>
</evidence>
<keyword evidence="6" id="KW-1185">Reference proteome</keyword>
<dbReference type="GO" id="GO:0008168">
    <property type="term" value="F:methyltransferase activity"/>
    <property type="evidence" value="ECO:0007669"/>
    <property type="project" value="UniProtKB-KW"/>
</dbReference>
<evidence type="ECO:0000313" key="5">
    <source>
        <dbReference type="EMBL" id="SDY39975.1"/>
    </source>
</evidence>
<accession>A0A1H3JKC3</accession>
<dbReference type="OrthoDB" id="9769602at2"/>
<evidence type="ECO:0000313" key="6">
    <source>
        <dbReference type="Proteomes" id="UP000199529"/>
    </source>
</evidence>
<dbReference type="PANTHER" id="PTHR44068">
    <property type="entry name" value="ZGC:194242"/>
    <property type="match status" value="1"/>
</dbReference>
<organism evidence="5 6">
    <name type="scientific">Saccharopolyspora shandongensis</name>
    <dbReference type="NCBI Taxonomy" id="418495"/>
    <lineage>
        <taxon>Bacteria</taxon>
        <taxon>Bacillati</taxon>
        <taxon>Actinomycetota</taxon>
        <taxon>Actinomycetes</taxon>
        <taxon>Pseudonocardiales</taxon>
        <taxon>Pseudonocardiaceae</taxon>
        <taxon>Saccharopolyspora</taxon>
    </lineage>
</organism>
<dbReference type="Proteomes" id="UP000199529">
    <property type="component" value="Unassembled WGS sequence"/>
</dbReference>
<dbReference type="Gene3D" id="3.40.50.150">
    <property type="entry name" value="Vaccinia Virus protein VP39"/>
    <property type="match status" value="1"/>
</dbReference>
<dbReference type="Pfam" id="PF13649">
    <property type="entry name" value="Methyltransf_25"/>
    <property type="match status" value="1"/>
</dbReference>
<dbReference type="InterPro" id="IPR029063">
    <property type="entry name" value="SAM-dependent_MTases_sf"/>
</dbReference>
<dbReference type="InterPro" id="IPR050447">
    <property type="entry name" value="Erg6_SMT_methyltransf"/>
</dbReference>
<feature type="domain" description="Polyketide synthase-like methyltransferase" evidence="4">
    <location>
        <begin position="42"/>
        <end position="274"/>
    </location>
</feature>
<sequence length="276" mass="30055">MTKSQQPSPGPGEIHDEHGDVFTALLDGSLHFGLWDDTTRSMREAADNMTDLMINELAVKSAQSVLDIGCGIGEPAVRLARARNVDVVGINVSRQQLAAATERAAAEGLQDRVRFEFADALDLPFPPESFDAAWFFESLLHMPDRLRALSQAARVLRPGGRLAVADFIRRGPDLDEQTAVEERLAGFHISAMPTLEDYAETVAAAGLVMAAAIDVSDRSWRQTLAVVQENIARLQHTFTTPSGQEDYWAEARETLPRIAEGSALGYAVFVAAKPRG</sequence>
<dbReference type="SUPFAM" id="SSF53335">
    <property type="entry name" value="S-adenosyl-L-methionine-dependent methyltransferases"/>
    <property type="match status" value="1"/>
</dbReference>
<dbReference type="AlphaFoldDB" id="A0A1H3JKC3"/>
<dbReference type="PANTHER" id="PTHR44068:SF11">
    <property type="entry name" value="GERANYL DIPHOSPHATE 2-C-METHYLTRANSFERASE"/>
    <property type="match status" value="1"/>
</dbReference>
<keyword evidence="1 5" id="KW-0489">Methyltransferase</keyword>
<keyword evidence="3" id="KW-0949">S-adenosyl-L-methionine</keyword>
<protein>
    <submittedName>
        <fullName evidence="5">27-O-demethylrifamycin SV methyltransferase</fullName>
    </submittedName>
</protein>
<reference evidence="6" key="1">
    <citation type="submission" date="2016-10" db="EMBL/GenBank/DDBJ databases">
        <authorList>
            <person name="Varghese N."/>
            <person name="Submissions S."/>
        </authorList>
    </citation>
    <scope>NUCLEOTIDE SEQUENCE [LARGE SCALE GENOMIC DNA]</scope>
    <source>
        <strain evidence="6">CGMCC 4.3530</strain>
    </source>
</reference>
<dbReference type="EMBL" id="FNOK01000026">
    <property type="protein sequence ID" value="SDY39975.1"/>
    <property type="molecule type" value="Genomic_DNA"/>
</dbReference>
<gene>
    <name evidence="5" type="ORF">SAMN05216215_10264</name>
</gene>